<dbReference type="OrthoDB" id="330180at2759"/>
<dbReference type="KEGG" id="bbes:BESB_040510"/>
<dbReference type="InterPro" id="IPR007226">
    <property type="entry name" value="SRS_dom"/>
</dbReference>
<organism evidence="3 4">
    <name type="scientific">Besnoitia besnoiti</name>
    <name type="common">Apicomplexan protozoan</name>
    <dbReference type="NCBI Taxonomy" id="94643"/>
    <lineage>
        <taxon>Eukaryota</taxon>
        <taxon>Sar</taxon>
        <taxon>Alveolata</taxon>
        <taxon>Apicomplexa</taxon>
        <taxon>Conoidasida</taxon>
        <taxon>Coccidia</taxon>
        <taxon>Eucoccidiorida</taxon>
        <taxon>Eimeriorina</taxon>
        <taxon>Sarcocystidae</taxon>
        <taxon>Besnoitia</taxon>
    </lineage>
</organism>
<evidence type="ECO:0000313" key="3">
    <source>
        <dbReference type="EMBL" id="PFH37593.1"/>
    </source>
</evidence>
<feature type="domain" description="SRS" evidence="2">
    <location>
        <begin position="241"/>
        <end position="359"/>
    </location>
</feature>
<name>A0A2A9MNQ8_BESBE</name>
<comment type="caution">
    <text evidence="3">The sequence shown here is derived from an EMBL/GenBank/DDBJ whole genome shotgun (WGS) entry which is preliminary data.</text>
</comment>
<reference evidence="3 4" key="1">
    <citation type="submission" date="2017-09" db="EMBL/GenBank/DDBJ databases">
        <title>Genome sequencing of Besnoitia besnoiti strain Bb-Ger1.</title>
        <authorList>
            <person name="Schares G."/>
            <person name="Venepally P."/>
            <person name="Lorenzi H.A."/>
        </authorList>
    </citation>
    <scope>NUCLEOTIDE SEQUENCE [LARGE SCALE GENOMIC DNA]</scope>
    <source>
        <strain evidence="3 4">Bb-Ger1</strain>
    </source>
</reference>
<dbReference type="Proteomes" id="UP000224006">
    <property type="component" value="Chromosome II"/>
</dbReference>
<dbReference type="InterPro" id="IPR036755">
    <property type="entry name" value="SRS_dom_sf"/>
</dbReference>
<feature type="region of interest" description="Disordered" evidence="1">
    <location>
        <begin position="79"/>
        <end position="103"/>
    </location>
</feature>
<gene>
    <name evidence="3" type="ORF">BESB_040510</name>
</gene>
<proteinExistence type="predicted"/>
<protein>
    <submittedName>
        <fullName evidence="3">SAG-related sequence</fullName>
    </submittedName>
</protein>
<accession>A0A2A9MNQ8</accession>
<dbReference type="GO" id="GO:0016020">
    <property type="term" value="C:membrane"/>
    <property type="evidence" value="ECO:0007669"/>
    <property type="project" value="InterPro"/>
</dbReference>
<evidence type="ECO:0000313" key="4">
    <source>
        <dbReference type="Proteomes" id="UP000224006"/>
    </source>
</evidence>
<sequence>MPLPWRYRDERATGLSARFSTRACEIPLILTVCLLLVSGCNARLRTEVETLGTTLTRASDSSNHYICSPKTDAGPELLEVGGELEDGPPATTTTTSSSQPKSIGRASVTLNRESRALTWECRGGGDYLPFSGLERRPEVCPLSLTERNDCDKGKVFLADFIPQAKADWFAVTEIQEVESSRTTTLTDTEVEPASHKYVLTIPENGFPPVPTRFNLGCRYSNGDYCMISATVEAVHADAAEQTAACVYSDESPVIYELNMSEENNSIRLICGVDRFPQPWVYGHEYCSGDSVDPGRCKSRMMTDILPTFNTDWWKGIPESSEGAVFTIPEDDFPVETTSFLVGCSRLIDDAPFCNVNVTVAARTRPMRETTTPPPLSGAVFSEVGSLPVSVLIPAVLIVAHAVA</sequence>
<dbReference type="PRINTS" id="PR01801">
    <property type="entry name" value="SURFCEANTIGN"/>
</dbReference>
<dbReference type="Gene3D" id="2.60.40.1320">
    <property type="entry name" value="SRS domain"/>
    <property type="match status" value="2"/>
</dbReference>
<dbReference type="InterPro" id="IPR028352">
    <property type="entry name" value="Surface_antig_SAG1"/>
</dbReference>
<dbReference type="AlphaFoldDB" id="A0A2A9MNQ8"/>
<evidence type="ECO:0000256" key="1">
    <source>
        <dbReference type="SAM" id="MobiDB-lite"/>
    </source>
</evidence>
<dbReference type="RefSeq" id="XP_029221602.1">
    <property type="nucleotide sequence ID" value="XM_029362637.1"/>
</dbReference>
<feature type="domain" description="SRS" evidence="2">
    <location>
        <begin position="96"/>
        <end position="220"/>
    </location>
</feature>
<dbReference type="SUPFAM" id="SSF74877">
    <property type="entry name" value="Major surface antigen p30, SAG1"/>
    <property type="match status" value="2"/>
</dbReference>
<evidence type="ECO:0000259" key="2">
    <source>
        <dbReference type="Pfam" id="PF04092"/>
    </source>
</evidence>
<dbReference type="Pfam" id="PF04092">
    <property type="entry name" value="SAG"/>
    <property type="match status" value="2"/>
</dbReference>
<feature type="compositionally biased region" description="Low complexity" evidence="1">
    <location>
        <begin position="79"/>
        <end position="98"/>
    </location>
</feature>
<dbReference type="EMBL" id="NWUJ01000002">
    <property type="protein sequence ID" value="PFH37593.1"/>
    <property type="molecule type" value="Genomic_DNA"/>
</dbReference>
<dbReference type="VEuPathDB" id="ToxoDB:BESB_040510"/>
<dbReference type="GeneID" id="40309032"/>
<keyword evidence="4" id="KW-1185">Reference proteome</keyword>